<comment type="catalytic activity">
    <reaction evidence="1 10">
        <text>a fatty acyl-[ACP] + phosphate = an acyl phosphate + holo-[ACP]</text>
        <dbReference type="Rhea" id="RHEA:42292"/>
        <dbReference type="Rhea" id="RHEA-COMP:9685"/>
        <dbReference type="Rhea" id="RHEA-COMP:14125"/>
        <dbReference type="ChEBI" id="CHEBI:43474"/>
        <dbReference type="ChEBI" id="CHEBI:59918"/>
        <dbReference type="ChEBI" id="CHEBI:64479"/>
        <dbReference type="ChEBI" id="CHEBI:138651"/>
        <dbReference type="EC" id="2.3.1.274"/>
    </reaction>
</comment>
<evidence type="ECO:0000256" key="6">
    <source>
        <dbReference type="ARBA" id="ARBA00023209"/>
    </source>
</evidence>
<evidence type="ECO:0000256" key="5">
    <source>
        <dbReference type="ARBA" id="ARBA00023098"/>
    </source>
</evidence>
<dbReference type="EC" id="2.3.1.274" evidence="8 10"/>
<dbReference type="GO" id="GO:0006633">
    <property type="term" value="P:fatty acid biosynthetic process"/>
    <property type="evidence" value="ECO:0007669"/>
    <property type="project" value="UniProtKB-UniRule"/>
</dbReference>
<dbReference type="SUPFAM" id="SSF53659">
    <property type="entry name" value="Isocitrate/Isopropylmalate dehydrogenase-like"/>
    <property type="match status" value="1"/>
</dbReference>
<gene>
    <name evidence="10" type="primary">plsX</name>
    <name evidence="12" type="ORF">Pfl04_14340</name>
</gene>
<comment type="function">
    <text evidence="10">Catalyzes the reversible formation of acyl-phosphate (acyl-PO(4)) from acyl-[acyl-carrier-protein] (acyl-ACP). This enzyme utilizes acyl-ACP as fatty acyl donor, but not acyl-CoA.</text>
</comment>
<evidence type="ECO:0000313" key="12">
    <source>
        <dbReference type="EMBL" id="GIG73030.1"/>
    </source>
</evidence>
<evidence type="ECO:0000256" key="9">
    <source>
        <dbReference type="ARBA" id="ARBA00046608"/>
    </source>
</evidence>
<dbReference type="PIRSF" id="PIRSF002465">
    <property type="entry name" value="Phsphlp_syn_PlsX"/>
    <property type="match status" value="1"/>
</dbReference>
<evidence type="ECO:0000256" key="8">
    <source>
        <dbReference type="ARBA" id="ARBA00024069"/>
    </source>
</evidence>
<sequence length="349" mass="34830">MTRSERQLHVQPAPGREGAPTPEPLHPARPTGVARIAVDLLGGDHAPAVVVDGALRACSADPQLHLLLVGPQPVADEIIAMLPDADRSRVTVYDVAGVVGMADPPLRAVRTDTSVRAAAGALADGRVDAVVSAGHSGAAVTAAVHALGRLRGIRRPALTATLPGLSGPVVLLDVGAATEAHASALVQHAVLGTAYARALHGIAAPRVGLLSNGTEPDKGDRARRAAAESLGTGALPGDAAYVGPVEGYDVPLGGPADVIVTDGFTGNVLLKGIEGTYALAGGQEHLTVPRAAALLGVRGTVVICHGRATGADVASGIALAARLHRAGVAAQVAQAVGEGPAASLREVTT</sequence>
<dbReference type="InterPro" id="IPR003664">
    <property type="entry name" value="FA_synthesis"/>
</dbReference>
<comment type="subcellular location">
    <subcellularLocation>
        <location evidence="10">Cytoplasm</location>
    </subcellularLocation>
    <text evidence="10">Associated with the membrane possibly through PlsY.</text>
</comment>
<dbReference type="PANTHER" id="PTHR30100:SF1">
    <property type="entry name" value="PHOSPHATE ACYLTRANSFERASE"/>
    <property type="match status" value="1"/>
</dbReference>
<keyword evidence="2 10" id="KW-0963">Cytoplasm</keyword>
<evidence type="ECO:0000256" key="2">
    <source>
        <dbReference type="ARBA" id="ARBA00022490"/>
    </source>
</evidence>
<proteinExistence type="inferred from homology"/>
<keyword evidence="3 10" id="KW-0444">Lipid biosynthesis</keyword>
<dbReference type="Proteomes" id="UP000653674">
    <property type="component" value="Unassembled WGS sequence"/>
</dbReference>
<organism evidence="12 13">
    <name type="scientific">Planosporangium flavigriseum</name>
    <dbReference type="NCBI Taxonomy" id="373681"/>
    <lineage>
        <taxon>Bacteria</taxon>
        <taxon>Bacillati</taxon>
        <taxon>Actinomycetota</taxon>
        <taxon>Actinomycetes</taxon>
        <taxon>Micromonosporales</taxon>
        <taxon>Micromonosporaceae</taxon>
        <taxon>Planosporangium</taxon>
    </lineage>
</organism>
<dbReference type="AlphaFoldDB" id="A0A8J3LTJ3"/>
<dbReference type="HAMAP" id="MF_00019">
    <property type="entry name" value="PlsX"/>
    <property type="match status" value="1"/>
</dbReference>
<dbReference type="GO" id="GO:0008654">
    <property type="term" value="P:phospholipid biosynthetic process"/>
    <property type="evidence" value="ECO:0007669"/>
    <property type="project" value="UniProtKB-KW"/>
</dbReference>
<dbReference type="InterPro" id="IPR012281">
    <property type="entry name" value="Phospholipid_synth_PlsX-like"/>
</dbReference>
<dbReference type="GO" id="GO:0043811">
    <property type="term" value="F:phosphate:acyl-[acyl carrier protein] acyltransferase activity"/>
    <property type="evidence" value="ECO:0007669"/>
    <property type="project" value="UniProtKB-UniRule"/>
</dbReference>
<evidence type="ECO:0000256" key="11">
    <source>
        <dbReference type="SAM" id="MobiDB-lite"/>
    </source>
</evidence>
<keyword evidence="13" id="KW-1185">Reference proteome</keyword>
<comment type="caution">
    <text evidence="12">The sequence shown here is derived from an EMBL/GenBank/DDBJ whole genome shotgun (WGS) entry which is preliminary data.</text>
</comment>
<evidence type="ECO:0000313" key="13">
    <source>
        <dbReference type="Proteomes" id="UP000653674"/>
    </source>
</evidence>
<keyword evidence="6 10" id="KW-0594">Phospholipid biosynthesis</keyword>
<dbReference type="Gene3D" id="3.40.718.10">
    <property type="entry name" value="Isopropylmalate Dehydrogenase"/>
    <property type="match status" value="2"/>
</dbReference>
<protein>
    <recommendedName>
        <fullName evidence="8 10">Phosphate acyltransferase</fullName>
        <ecNumber evidence="8 10">2.3.1.274</ecNumber>
    </recommendedName>
    <alternativeName>
        <fullName evidence="10">Acyl-ACP phosphotransacylase</fullName>
    </alternativeName>
    <alternativeName>
        <fullName evidence="10">Acyl-[acyl-carrier-protein]--phosphate acyltransferase</fullName>
    </alternativeName>
    <alternativeName>
        <fullName evidence="10">Phosphate-acyl-ACP acyltransferase</fullName>
    </alternativeName>
</protein>
<dbReference type="EMBL" id="BONU01000006">
    <property type="protein sequence ID" value="GIG73030.1"/>
    <property type="molecule type" value="Genomic_DNA"/>
</dbReference>
<dbReference type="PANTHER" id="PTHR30100">
    <property type="entry name" value="FATTY ACID/PHOSPHOLIPID SYNTHESIS PROTEIN PLSX"/>
    <property type="match status" value="1"/>
</dbReference>
<dbReference type="UniPathway" id="UPA00085"/>
<comment type="subunit">
    <text evidence="9 10">Homodimer. Probably interacts with PlsY.</text>
</comment>
<evidence type="ECO:0000256" key="4">
    <source>
        <dbReference type="ARBA" id="ARBA00022679"/>
    </source>
</evidence>
<keyword evidence="5 10" id="KW-0443">Lipid metabolism</keyword>
<dbReference type="GO" id="GO:0005737">
    <property type="term" value="C:cytoplasm"/>
    <property type="evidence" value="ECO:0007669"/>
    <property type="project" value="UniProtKB-SubCell"/>
</dbReference>
<keyword evidence="4 10" id="KW-0808">Transferase</keyword>
<name>A0A8J3LTJ3_9ACTN</name>
<reference evidence="12" key="1">
    <citation type="submission" date="2021-01" db="EMBL/GenBank/DDBJ databases">
        <title>Whole genome shotgun sequence of Planosporangium flavigriseum NBRC 105377.</title>
        <authorList>
            <person name="Komaki H."/>
            <person name="Tamura T."/>
        </authorList>
    </citation>
    <scope>NUCLEOTIDE SEQUENCE</scope>
    <source>
        <strain evidence="12">NBRC 105377</strain>
    </source>
</reference>
<evidence type="ECO:0000256" key="10">
    <source>
        <dbReference type="HAMAP-Rule" id="MF_00019"/>
    </source>
</evidence>
<comment type="pathway">
    <text evidence="10">Lipid metabolism; phospholipid metabolism.</text>
</comment>
<dbReference type="Pfam" id="PF02504">
    <property type="entry name" value="FA_synthesis"/>
    <property type="match status" value="1"/>
</dbReference>
<keyword evidence="7 10" id="KW-1208">Phospholipid metabolism</keyword>
<evidence type="ECO:0000256" key="3">
    <source>
        <dbReference type="ARBA" id="ARBA00022516"/>
    </source>
</evidence>
<comment type="similarity">
    <text evidence="10">Belongs to the PlsX family.</text>
</comment>
<accession>A0A8J3LTJ3</accession>
<evidence type="ECO:0000256" key="1">
    <source>
        <dbReference type="ARBA" id="ARBA00001232"/>
    </source>
</evidence>
<feature type="region of interest" description="Disordered" evidence="11">
    <location>
        <begin position="1"/>
        <end position="29"/>
    </location>
</feature>
<evidence type="ECO:0000256" key="7">
    <source>
        <dbReference type="ARBA" id="ARBA00023264"/>
    </source>
</evidence>